<feature type="domain" description="Lipocalin/cytosolic fatty-acid binding" evidence="3">
    <location>
        <begin position="38"/>
        <end position="183"/>
    </location>
</feature>
<dbReference type="PANTHER" id="PTHR10612">
    <property type="entry name" value="APOLIPOPROTEIN D"/>
    <property type="match status" value="1"/>
</dbReference>
<keyword evidence="2" id="KW-0446">Lipid-binding</keyword>
<dbReference type="PRINTS" id="PR01171">
    <property type="entry name" value="BCTLIPOCALIN"/>
</dbReference>
<feature type="chain" id="PRO_5023584930" description="Outer membrane lipoprotein Blc" evidence="2">
    <location>
        <begin position="25"/>
        <end position="189"/>
    </location>
</feature>
<dbReference type="AlphaFoldDB" id="A0A5C7S9B0"/>
<dbReference type="InterPro" id="IPR012674">
    <property type="entry name" value="Calycin"/>
</dbReference>
<keyword evidence="2" id="KW-0998">Cell outer membrane</keyword>
<dbReference type="Proteomes" id="UP000321192">
    <property type="component" value="Unassembled WGS sequence"/>
</dbReference>
<dbReference type="GO" id="GO:0006950">
    <property type="term" value="P:response to stress"/>
    <property type="evidence" value="ECO:0007669"/>
    <property type="project" value="UniProtKB-ARBA"/>
</dbReference>
<evidence type="ECO:0000256" key="1">
    <source>
        <dbReference type="ARBA" id="ARBA00006889"/>
    </source>
</evidence>
<dbReference type="InterPro" id="IPR000566">
    <property type="entry name" value="Lipocln_cytosolic_FA-bd_dom"/>
</dbReference>
<reference evidence="4 5" key="1">
    <citation type="submission" date="2018-09" db="EMBL/GenBank/DDBJ databases">
        <title>Metagenome Assembled Genomes from an Advanced Water Purification Facility.</title>
        <authorList>
            <person name="Stamps B.W."/>
            <person name="Spear J.R."/>
        </authorList>
    </citation>
    <scope>NUCLEOTIDE SEQUENCE [LARGE SCALE GENOMIC DNA]</scope>
    <source>
        <strain evidence="4">Bin_27_1</strain>
    </source>
</reference>
<organism evidence="4 5">
    <name type="scientific">Thauera aminoaromatica</name>
    <dbReference type="NCBI Taxonomy" id="164330"/>
    <lineage>
        <taxon>Bacteria</taxon>
        <taxon>Pseudomonadati</taxon>
        <taxon>Pseudomonadota</taxon>
        <taxon>Betaproteobacteria</taxon>
        <taxon>Rhodocyclales</taxon>
        <taxon>Zoogloeaceae</taxon>
        <taxon>Thauera</taxon>
    </lineage>
</organism>
<name>A0A5C7S9B0_THASP</name>
<sequence>MKHRPLMLAASVLALLAQVGPVAAADAPSAPVEPIAALDVPRYMGSWYEIARYPNWFQKKCVGDSRADYSLLESGEVRVVNRCREADGSVSEAVGVARQIGGADSPRLEVRFAPAWLSFLPIVWGDYWVLDLDPDYRLVAVGEPSREYLWILSRTPTVEARAYAELLERLAARGFDVGRLVRGEQGGGG</sequence>
<dbReference type="InterPro" id="IPR022271">
    <property type="entry name" value="Lipocalin_ApoD"/>
</dbReference>
<dbReference type="RefSeq" id="WP_004316296.1">
    <property type="nucleotide sequence ID" value="NZ_JAYRXT010000472.1"/>
</dbReference>
<keyword evidence="2" id="KW-0472">Membrane</keyword>
<evidence type="ECO:0000259" key="3">
    <source>
        <dbReference type="Pfam" id="PF08212"/>
    </source>
</evidence>
<protein>
    <recommendedName>
        <fullName evidence="2">Outer membrane lipoprotein Blc</fullName>
    </recommendedName>
</protein>
<dbReference type="SUPFAM" id="SSF50814">
    <property type="entry name" value="Lipocalins"/>
    <property type="match status" value="1"/>
</dbReference>
<dbReference type="GO" id="GO:0008289">
    <property type="term" value="F:lipid binding"/>
    <property type="evidence" value="ECO:0007669"/>
    <property type="project" value="UniProtKB-UniRule"/>
</dbReference>
<keyword evidence="2" id="KW-0449">Lipoprotein</keyword>
<dbReference type="InterPro" id="IPR047202">
    <property type="entry name" value="Lipocalin_Blc-like_dom"/>
</dbReference>
<accession>A0A5C7S9B0</accession>
<proteinExistence type="inferred from homology"/>
<comment type="caution">
    <text evidence="4">The sequence shown here is derived from an EMBL/GenBank/DDBJ whole genome shotgun (WGS) entry which is preliminary data.</text>
</comment>
<gene>
    <name evidence="4" type="ORF">E6Q80_18850</name>
</gene>
<dbReference type="CDD" id="cd19438">
    <property type="entry name" value="lipocalin_Blc-like"/>
    <property type="match status" value="1"/>
</dbReference>
<comment type="subunit">
    <text evidence="2">Homodimer.</text>
</comment>
<dbReference type="PANTHER" id="PTHR10612:SF34">
    <property type="entry name" value="APOLIPOPROTEIN D"/>
    <property type="match status" value="1"/>
</dbReference>
<feature type="signal peptide" evidence="2">
    <location>
        <begin position="1"/>
        <end position="24"/>
    </location>
</feature>
<comment type="similarity">
    <text evidence="1 2">Belongs to the calycin superfamily. Lipocalin family.</text>
</comment>
<evidence type="ECO:0000313" key="4">
    <source>
        <dbReference type="EMBL" id="TXH80320.1"/>
    </source>
</evidence>
<keyword evidence="2" id="KW-0732">Signal</keyword>
<dbReference type="GO" id="GO:0009279">
    <property type="term" value="C:cell outer membrane"/>
    <property type="evidence" value="ECO:0007669"/>
    <property type="project" value="UniProtKB-SubCell"/>
</dbReference>
<comment type="function">
    <text evidence="2">Involved in the storage or transport of lipids necessary for membrane maintenance under stressful conditions. Displays a binding preference for lysophospholipids.</text>
</comment>
<dbReference type="InterPro" id="IPR002446">
    <property type="entry name" value="Lipocalin_bac"/>
</dbReference>
<evidence type="ECO:0000256" key="2">
    <source>
        <dbReference type="PIRNR" id="PIRNR036893"/>
    </source>
</evidence>
<dbReference type="EMBL" id="SSFD01000315">
    <property type="protein sequence ID" value="TXH80320.1"/>
    <property type="molecule type" value="Genomic_DNA"/>
</dbReference>
<comment type="subcellular location">
    <subcellularLocation>
        <location evidence="2">Cell outer membrane</location>
    </subcellularLocation>
</comment>
<evidence type="ECO:0000313" key="5">
    <source>
        <dbReference type="Proteomes" id="UP000321192"/>
    </source>
</evidence>
<dbReference type="Gene3D" id="2.40.128.20">
    <property type="match status" value="1"/>
</dbReference>
<dbReference type="Pfam" id="PF08212">
    <property type="entry name" value="Lipocalin_2"/>
    <property type="match status" value="1"/>
</dbReference>
<dbReference type="PIRSF" id="PIRSF036893">
    <property type="entry name" value="Lipocalin_ApoD"/>
    <property type="match status" value="1"/>
</dbReference>